<evidence type="ECO:0000313" key="3">
    <source>
        <dbReference type="Proteomes" id="UP000031518"/>
    </source>
</evidence>
<organism evidence="2 3">
    <name type="scientific">Pyrinomonas methylaliphatogenes</name>
    <dbReference type="NCBI Taxonomy" id="454194"/>
    <lineage>
        <taxon>Bacteria</taxon>
        <taxon>Pseudomonadati</taxon>
        <taxon>Acidobacteriota</taxon>
        <taxon>Blastocatellia</taxon>
        <taxon>Blastocatellales</taxon>
        <taxon>Pyrinomonadaceae</taxon>
        <taxon>Pyrinomonas</taxon>
    </lineage>
</organism>
<dbReference type="Proteomes" id="UP000031518">
    <property type="component" value="Unassembled WGS sequence"/>
</dbReference>
<evidence type="ECO:0000256" key="1">
    <source>
        <dbReference type="SAM" id="MobiDB-lite"/>
    </source>
</evidence>
<keyword evidence="3" id="KW-1185">Reference proteome</keyword>
<feature type="compositionally biased region" description="Polar residues" evidence="1">
    <location>
        <begin position="78"/>
        <end position="96"/>
    </location>
</feature>
<dbReference type="STRING" id="454194.PYK22_01402"/>
<sequence length="96" mass="10606">MNAQRNFTVEIVILATFLLSVGCGGKGSVAAKTGRLIRRQPKQRACALNKRPHALNRLVWKPAPSKKLRKQVGATRLPRSQFSRSKAPRSNASNRS</sequence>
<protein>
    <recommendedName>
        <fullName evidence="4">Lipoprotein</fullName>
    </recommendedName>
</protein>
<name>A0A0B6WVV1_9BACT</name>
<reference evidence="2 3" key="1">
    <citation type="submission" date="2013-12" db="EMBL/GenBank/DDBJ databases">
        <authorList>
            <person name="Stott M."/>
        </authorList>
    </citation>
    <scope>NUCLEOTIDE SEQUENCE [LARGE SCALE GENOMIC DNA]</scope>
    <source>
        <strain evidence="2 3">K22</strain>
    </source>
</reference>
<reference evidence="2 3" key="2">
    <citation type="submission" date="2015-01" db="EMBL/GenBank/DDBJ databases">
        <title>Complete genome sequence of Pyrinomonas methylaliphatogenes type strain K22T.</title>
        <authorList>
            <person name="Lee K.C.Y."/>
            <person name="Power J.F."/>
            <person name="Dunfield P.F."/>
            <person name="Morgan X.C."/>
            <person name="Huttenhower C."/>
            <person name="Stott M.B."/>
        </authorList>
    </citation>
    <scope>NUCLEOTIDE SEQUENCE [LARGE SCALE GENOMIC DNA]</scope>
    <source>
        <strain evidence="2 3">K22</strain>
    </source>
</reference>
<accession>A0A0B6WVV1</accession>
<dbReference type="PROSITE" id="PS51257">
    <property type="entry name" value="PROKAR_LIPOPROTEIN"/>
    <property type="match status" value="1"/>
</dbReference>
<proteinExistence type="predicted"/>
<gene>
    <name evidence="2" type="ORF">PYK22_01402</name>
</gene>
<dbReference type="AlphaFoldDB" id="A0A0B6WVV1"/>
<feature type="region of interest" description="Disordered" evidence="1">
    <location>
        <begin position="59"/>
        <end position="96"/>
    </location>
</feature>
<evidence type="ECO:0008006" key="4">
    <source>
        <dbReference type="Google" id="ProtNLM"/>
    </source>
</evidence>
<evidence type="ECO:0000313" key="2">
    <source>
        <dbReference type="EMBL" id="CDM65403.1"/>
    </source>
</evidence>
<dbReference type="EMBL" id="CBXV010000004">
    <property type="protein sequence ID" value="CDM65403.1"/>
    <property type="molecule type" value="Genomic_DNA"/>
</dbReference>